<dbReference type="EMBL" id="JBBPBK010000015">
    <property type="protein sequence ID" value="KAK9269602.1"/>
    <property type="molecule type" value="Genomic_DNA"/>
</dbReference>
<name>A0AAP0NCC6_LIQFO</name>
<feature type="signal peptide" evidence="1">
    <location>
        <begin position="1"/>
        <end position="24"/>
    </location>
</feature>
<dbReference type="Proteomes" id="UP001415857">
    <property type="component" value="Unassembled WGS sequence"/>
</dbReference>
<dbReference type="AlphaFoldDB" id="A0AAP0NCC6"/>
<evidence type="ECO:0000313" key="3">
    <source>
        <dbReference type="Proteomes" id="UP001415857"/>
    </source>
</evidence>
<proteinExistence type="predicted"/>
<sequence>MEMAWRRKRAVDVVTPLWLFLLEASMWQHKSLHHSFSNLNLEKGRAHGWWGRDEKLPTLHSYFFIPSYRHDSTIFSLLKIFPIKNISQLGILVSLDARQLPSLALMLFPS</sequence>
<feature type="chain" id="PRO_5042985621" description="Secreted protein" evidence="1">
    <location>
        <begin position="25"/>
        <end position="110"/>
    </location>
</feature>
<gene>
    <name evidence="2" type="ORF">L1049_001379</name>
</gene>
<keyword evidence="1" id="KW-0732">Signal</keyword>
<comment type="caution">
    <text evidence="2">The sequence shown here is derived from an EMBL/GenBank/DDBJ whole genome shotgun (WGS) entry which is preliminary data.</text>
</comment>
<protein>
    <recommendedName>
        <fullName evidence="4">Secreted protein</fullName>
    </recommendedName>
</protein>
<evidence type="ECO:0000256" key="1">
    <source>
        <dbReference type="SAM" id="SignalP"/>
    </source>
</evidence>
<evidence type="ECO:0000313" key="2">
    <source>
        <dbReference type="EMBL" id="KAK9269602.1"/>
    </source>
</evidence>
<accession>A0AAP0NCC6</accession>
<evidence type="ECO:0008006" key="4">
    <source>
        <dbReference type="Google" id="ProtNLM"/>
    </source>
</evidence>
<reference evidence="2 3" key="1">
    <citation type="journal article" date="2024" name="Plant J.">
        <title>Genome sequences and population genomics reveal climatic adaptation and genomic divergence between two closely related sweetgum species.</title>
        <authorList>
            <person name="Xu W.Q."/>
            <person name="Ren C.Q."/>
            <person name="Zhang X.Y."/>
            <person name="Comes H.P."/>
            <person name="Liu X.H."/>
            <person name="Li Y.G."/>
            <person name="Kettle C.J."/>
            <person name="Jalonen R."/>
            <person name="Gaisberger H."/>
            <person name="Ma Y.Z."/>
            <person name="Qiu Y.X."/>
        </authorList>
    </citation>
    <scope>NUCLEOTIDE SEQUENCE [LARGE SCALE GENOMIC DNA]</scope>
    <source>
        <strain evidence="2">Hangzhou</strain>
    </source>
</reference>
<keyword evidence="3" id="KW-1185">Reference proteome</keyword>
<organism evidence="2 3">
    <name type="scientific">Liquidambar formosana</name>
    <name type="common">Formosan gum</name>
    <dbReference type="NCBI Taxonomy" id="63359"/>
    <lineage>
        <taxon>Eukaryota</taxon>
        <taxon>Viridiplantae</taxon>
        <taxon>Streptophyta</taxon>
        <taxon>Embryophyta</taxon>
        <taxon>Tracheophyta</taxon>
        <taxon>Spermatophyta</taxon>
        <taxon>Magnoliopsida</taxon>
        <taxon>eudicotyledons</taxon>
        <taxon>Gunneridae</taxon>
        <taxon>Pentapetalae</taxon>
        <taxon>Saxifragales</taxon>
        <taxon>Altingiaceae</taxon>
        <taxon>Liquidambar</taxon>
    </lineage>
</organism>